<organism evidence="1 2">
    <name type="scientific">Mycobacterium phage Archie</name>
    <dbReference type="NCBI Taxonomy" id="1718599"/>
    <lineage>
        <taxon>Viruses</taxon>
        <taxon>Duplodnaviria</taxon>
        <taxon>Heunggongvirae</taxon>
        <taxon>Uroviricota</taxon>
        <taxon>Caudoviricetes</taxon>
        <taxon>Vilmaviridae</taxon>
        <taxon>Lclasvirinae</taxon>
        <taxon>Faithunavirus</taxon>
        <taxon>Faithunavirus archie</taxon>
    </lineage>
</organism>
<dbReference type="GeneID" id="26632137"/>
<gene>
    <name evidence="1" type="ORF">SEA_ARCHIE_30</name>
</gene>
<protein>
    <submittedName>
        <fullName evidence="1">Uncharacterized protein</fullName>
    </submittedName>
</protein>
<dbReference type="Proteomes" id="UP000201697">
    <property type="component" value="Segment"/>
</dbReference>
<sequence length="84" mass="8623">MKILGHKPSEIRKSIAGFAAALLVLLVALPVAGLPVAVAAVVATVTAFLTGVSVYLAKPNVAAVIDGLDMVDPPVEYPPFIEKS</sequence>
<name>A0A0M4QZT1_9CAUD</name>
<reference evidence="1 2" key="1">
    <citation type="submission" date="2015-08" db="EMBL/GenBank/DDBJ databases">
        <authorList>
            <person name="Clarke R.M."/>
            <person name="Taylor B.J."/>
            <person name="Thorniley A.J."/>
            <person name="Dasenko M.A."/>
            <person name="Denver D.R."/>
            <person name="Garcia-Ruiz H."/>
            <person name="Hoyer J.S."/>
            <person name="Jogdeo S."/>
            <person name="Sullivan C.M."/>
            <person name="Peterson M.R."/>
            <person name="Rowley E.R."/>
            <person name="Schnitzler C.E."/>
            <person name="Vining K.J."/>
            <person name="Almabruk K.H."/>
            <person name="Banawas S."/>
            <person name="Beatty C."/>
            <person name="Bullock C.J."/>
            <person name="Cappellazzi J.E."/>
            <person name="Chagani S.E."/>
            <person name="Chatterjee P."/>
            <person name="Cram E.D."/>
            <person name="Elorriaga M.E."/>
            <person name="Esser M."/>
            <person name="Fellows E.J."/>
            <person name="Garcia G.R."/>
            <person name="Gullaba J.M."/>
            <person name="Kinsley M.A."/>
            <person name="Luo F."/>
            <person name="McGinnis M."/>
            <person name="Paquette C.E."/>
            <person name="Reddekopp R.L."/>
            <person name="Rosen K.L."/>
            <person name="Sahlfeld L.M."/>
            <person name="Vondras A.M."/>
            <person name="Wang J.X."/>
            <person name="Weiss E.S."/>
            <person name="Wernick R."/>
            <person name="Abuelizz H.A."/>
            <person name="Amaro Y."/>
            <person name="Archer C.L."/>
            <person name="Basu A."/>
            <person name="Bellinger M.R."/>
            <person name="Johnson S.F."/>
            <person name="Kitchen S.A."/>
            <person name="Li M."/>
            <person name="Morey-Castro K.E."/>
            <person name="Lavalleur H.J."/>
            <person name="Rangel L.J."/>
            <person name="Ree J.F."/>
            <person name="Shay S.D."/>
            <person name="Sheng Y."/>
            <person name="Smyth J.C."/>
            <person name="Stamm E.A."/>
            <person name="Taylor C.R."/>
            <person name="Vining O.B."/>
            <person name="Wanzeck K.M."/>
            <person name="Watson G."/>
            <person name="Bruck A.J."/>
            <person name="Anders K.R."/>
            <person name="Bradley K.W."/>
            <person name="Asai D.J."/>
            <person name="Bowman C.A."/>
            <person name="Russell D.A."/>
            <person name="Pope W.H."/>
            <person name="Jacobs-Sera D."/>
            <person name="Hendrix R.W."/>
            <person name="Hatfull G.F."/>
        </authorList>
    </citation>
    <scope>NUCLEOTIDE SEQUENCE [LARGE SCALE GENOMIC DNA]</scope>
</reference>
<dbReference type="OrthoDB" id="27631at10239"/>
<dbReference type="EMBL" id="KT591489">
    <property type="protein sequence ID" value="ALF00336.1"/>
    <property type="molecule type" value="Genomic_DNA"/>
</dbReference>
<evidence type="ECO:0000313" key="2">
    <source>
        <dbReference type="Proteomes" id="UP000201697"/>
    </source>
</evidence>
<proteinExistence type="predicted"/>
<dbReference type="RefSeq" id="YP_009205497.1">
    <property type="nucleotide sequence ID" value="NC_028878.1"/>
</dbReference>
<keyword evidence="2" id="KW-1185">Reference proteome</keyword>
<evidence type="ECO:0000313" key="1">
    <source>
        <dbReference type="EMBL" id="ALF00336.1"/>
    </source>
</evidence>
<dbReference type="KEGG" id="vg:26632137"/>
<accession>A0A0M4QZT1</accession>